<dbReference type="RefSeq" id="XP_018996839.1">
    <property type="nucleotide sequence ID" value="XM_019134412.1"/>
</dbReference>
<comment type="caution">
    <text evidence="1">The sequence shown here is derived from an EMBL/GenBank/DDBJ whole genome shotgun (WGS) entry which is preliminary data.</text>
</comment>
<evidence type="ECO:0000313" key="2">
    <source>
        <dbReference type="Proteomes" id="UP000094065"/>
    </source>
</evidence>
<dbReference type="Proteomes" id="UP000094065">
    <property type="component" value="Unassembled WGS sequence"/>
</dbReference>
<gene>
    <name evidence="1" type="ORF">L202_01103</name>
</gene>
<dbReference type="AlphaFoldDB" id="A0A1E3I2R1"/>
<keyword evidence="2" id="KW-1185">Reference proteome</keyword>
<reference evidence="1 2" key="1">
    <citation type="submission" date="2016-06" db="EMBL/GenBank/DDBJ databases">
        <title>Evolution of pathogenesis and genome organization in the Tremellales.</title>
        <authorList>
            <person name="Cuomo C."/>
            <person name="Litvintseva A."/>
            <person name="Heitman J."/>
            <person name="Chen Y."/>
            <person name="Sun S."/>
            <person name="Springer D."/>
            <person name="Dromer F."/>
            <person name="Young S."/>
            <person name="Zeng Q."/>
            <person name="Chapman S."/>
            <person name="Gujja S."/>
            <person name="Saif S."/>
            <person name="Birren B."/>
        </authorList>
    </citation>
    <scope>NUCLEOTIDE SEQUENCE [LARGE SCALE GENOMIC DNA]</scope>
    <source>
        <strain evidence="1 2">CBS 6039</strain>
    </source>
</reference>
<sequence length="107" mass="12105">MPVTNLLDSSLVLVQKLVEIINNATRGTYGETSCESFTSSRAASYDEQSFTSSTVLLLLRIPLFFFISEDSVARLLDSIWECVADRLIDVKIYCRSMRDTLLRCGRK</sequence>
<accession>A0A1E3I2R1</accession>
<dbReference type="EMBL" id="AWGJ01000002">
    <property type="protein sequence ID" value="ODN82839.1"/>
    <property type="molecule type" value="Genomic_DNA"/>
</dbReference>
<protein>
    <submittedName>
        <fullName evidence="1">Uncharacterized protein</fullName>
    </submittedName>
</protein>
<proteinExistence type="predicted"/>
<name>A0A1E3I2R1_9TREE</name>
<evidence type="ECO:0000313" key="1">
    <source>
        <dbReference type="EMBL" id="ODN82839.1"/>
    </source>
</evidence>
<dbReference type="GeneID" id="30152412"/>
<organism evidence="1 2">
    <name type="scientific">Cryptococcus amylolentus CBS 6039</name>
    <dbReference type="NCBI Taxonomy" id="1295533"/>
    <lineage>
        <taxon>Eukaryota</taxon>
        <taxon>Fungi</taxon>
        <taxon>Dikarya</taxon>
        <taxon>Basidiomycota</taxon>
        <taxon>Agaricomycotina</taxon>
        <taxon>Tremellomycetes</taxon>
        <taxon>Tremellales</taxon>
        <taxon>Cryptococcaceae</taxon>
        <taxon>Cryptococcus</taxon>
    </lineage>
</organism>